<protein>
    <recommendedName>
        <fullName evidence="7">C2H2-type domain-containing protein</fullName>
    </recommendedName>
</protein>
<dbReference type="SUPFAM" id="SSF144083">
    <property type="entry name" value="Magnesium transport protein CorA, transmembrane region"/>
    <property type="match status" value="1"/>
</dbReference>
<evidence type="ECO:0000256" key="4">
    <source>
        <dbReference type="ARBA" id="ARBA00023136"/>
    </source>
</evidence>
<evidence type="ECO:0000256" key="3">
    <source>
        <dbReference type="ARBA" id="ARBA00022989"/>
    </source>
</evidence>
<dbReference type="EnsemblFungi" id="MAPG_01176T0">
    <property type="protein sequence ID" value="MAPG_01176T0"/>
    <property type="gene ID" value="MAPG_01176"/>
</dbReference>
<dbReference type="PROSITE" id="PS00028">
    <property type="entry name" value="ZINC_FINGER_C2H2_1"/>
    <property type="match status" value="1"/>
</dbReference>
<dbReference type="GO" id="GO:0008270">
    <property type="term" value="F:zinc ion binding"/>
    <property type="evidence" value="ECO:0007669"/>
    <property type="project" value="UniProtKB-KW"/>
</dbReference>
<dbReference type="eggNOG" id="ENOG502SJ0B">
    <property type="taxonomic scope" value="Eukaryota"/>
</dbReference>
<dbReference type="Proteomes" id="UP000011715">
    <property type="component" value="Unassembled WGS sequence"/>
</dbReference>
<dbReference type="OMA" id="IRDCTMR"/>
<name>A0A0C4DN04_MAGP6</name>
<dbReference type="GO" id="GO:0016020">
    <property type="term" value="C:membrane"/>
    <property type="evidence" value="ECO:0007669"/>
    <property type="project" value="UniProtKB-SubCell"/>
</dbReference>
<keyword evidence="4 6" id="KW-0472">Membrane</keyword>
<dbReference type="OrthoDB" id="3561681at2759"/>
<feature type="domain" description="C2H2-type" evidence="7">
    <location>
        <begin position="233"/>
        <end position="262"/>
    </location>
</feature>
<reference evidence="8" key="2">
    <citation type="submission" date="2010-05" db="EMBL/GenBank/DDBJ databases">
        <title>The Genome Sequence of Magnaporthe poae strain ATCC 64411.</title>
        <authorList>
            <consortium name="The Broad Institute Genome Sequencing Platform"/>
            <consortium name="Broad Institute Genome Sequencing Center for Infectious Disease"/>
            <person name="Ma L.-J."/>
            <person name="Dead R."/>
            <person name="Young S."/>
            <person name="Zeng Q."/>
            <person name="Koehrsen M."/>
            <person name="Alvarado L."/>
            <person name="Berlin A."/>
            <person name="Chapman S.B."/>
            <person name="Chen Z."/>
            <person name="Freedman E."/>
            <person name="Gellesch M."/>
            <person name="Goldberg J."/>
            <person name="Griggs A."/>
            <person name="Gujja S."/>
            <person name="Heilman E.R."/>
            <person name="Heiman D."/>
            <person name="Hepburn T."/>
            <person name="Howarth C."/>
            <person name="Jen D."/>
            <person name="Larson L."/>
            <person name="Mehta T."/>
            <person name="Neiman D."/>
            <person name="Pearson M."/>
            <person name="Roberts A."/>
            <person name="Saif S."/>
            <person name="Shea T."/>
            <person name="Shenoy N."/>
            <person name="Sisk P."/>
            <person name="Stolte C."/>
            <person name="Sykes S."/>
            <person name="Walk T."/>
            <person name="White J."/>
            <person name="Yandava C."/>
            <person name="Haas B."/>
            <person name="Nusbaum C."/>
            <person name="Birren B."/>
        </authorList>
    </citation>
    <scope>NUCLEOTIDE SEQUENCE</scope>
    <source>
        <strain evidence="8">ATCC 64411</strain>
    </source>
</reference>
<proteinExistence type="predicted"/>
<dbReference type="EMBL" id="ADBL01000278">
    <property type="status" value="NOT_ANNOTATED_CDS"/>
    <property type="molecule type" value="Genomic_DNA"/>
</dbReference>
<reference evidence="9" key="4">
    <citation type="journal article" date="2015" name="G3 (Bethesda)">
        <title>Genome sequences of three phytopathogenic species of the Magnaporthaceae family of fungi.</title>
        <authorList>
            <person name="Okagaki L.H."/>
            <person name="Nunes C.C."/>
            <person name="Sailsbery J."/>
            <person name="Clay B."/>
            <person name="Brown D."/>
            <person name="John T."/>
            <person name="Oh Y."/>
            <person name="Young N."/>
            <person name="Fitzgerald M."/>
            <person name="Haas B.J."/>
            <person name="Zeng Q."/>
            <person name="Young S."/>
            <person name="Adiconis X."/>
            <person name="Fan L."/>
            <person name="Levin J.Z."/>
            <person name="Mitchell T.K."/>
            <person name="Okubara P.A."/>
            <person name="Farman M.L."/>
            <person name="Kohn L.M."/>
            <person name="Birren B."/>
            <person name="Ma L.-J."/>
            <person name="Dean R.A."/>
        </authorList>
    </citation>
    <scope>NUCLEOTIDE SEQUENCE</scope>
    <source>
        <strain evidence="9">ATCC 64411 / 73-15</strain>
    </source>
</reference>
<keyword evidence="5" id="KW-0862">Zinc</keyword>
<organism evidence="9 10">
    <name type="scientific">Magnaporthiopsis poae (strain ATCC 64411 / 73-15)</name>
    <name type="common">Kentucky bluegrass fungus</name>
    <name type="synonym">Magnaporthe poae</name>
    <dbReference type="NCBI Taxonomy" id="644358"/>
    <lineage>
        <taxon>Eukaryota</taxon>
        <taxon>Fungi</taxon>
        <taxon>Dikarya</taxon>
        <taxon>Ascomycota</taxon>
        <taxon>Pezizomycotina</taxon>
        <taxon>Sordariomycetes</taxon>
        <taxon>Sordariomycetidae</taxon>
        <taxon>Magnaporthales</taxon>
        <taxon>Magnaporthaceae</taxon>
        <taxon>Magnaporthiopsis</taxon>
    </lineage>
</organism>
<keyword evidence="2 6" id="KW-0812">Transmembrane</keyword>
<dbReference type="VEuPathDB" id="FungiDB:MAPG_01176"/>
<keyword evidence="10" id="KW-1185">Reference proteome</keyword>
<accession>A0A0C4DN04</accession>
<evidence type="ECO:0000313" key="8">
    <source>
        <dbReference type="EMBL" id="KLU82099.1"/>
    </source>
</evidence>
<dbReference type="InterPro" id="IPR013087">
    <property type="entry name" value="Znf_C2H2_type"/>
</dbReference>
<evidence type="ECO:0000313" key="10">
    <source>
        <dbReference type="Proteomes" id="UP000011715"/>
    </source>
</evidence>
<reference evidence="9" key="5">
    <citation type="submission" date="2015-06" db="UniProtKB">
        <authorList>
            <consortium name="EnsemblFungi"/>
        </authorList>
    </citation>
    <scope>IDENTIFICATION</scope>
    <source>
        <strain evidence="9">ATCC 64411</strain>
    </source>
</reference>
<keyword evidence="5" id="KW-0479">Metal-binding</keyword>
<reference evidence="8" key="3">
    <citation type="submission" date="2011-03" db="EMBL/GenBank/DDBJ databases">
        <title>Annotation of Magnaporthe poae ATCC 64411.</title>
        <authorList>
            <person name="Ma L.-J."/>
            <person name="Dead R."/>
            <person name="Young S.K."/>
            <person name="Zeng Q."/>
            <person name="Gargeya S."/>
            <person name="Fitzgerald M."/>
            <person name="Haas B."/>
            <person name="Abouelleil A."/>
            <person name="Alvarado L."/>
            <person name="Arachchi H.M."/>
            <person name="Berlin A."/>
            <person name="Brown A."/>
            <person name="Chapman S.B."/>
            <person name="Chen Z."/>
            <person name="Dunbar C."/>
            <person name="Freedman E."/>
            <person name="Gearin G."/>
            <person name="Gellesch M."/>
            <person name="Goldberg J."/>
            <person name="Griggs A."/>
            <person name="Gujja S."/>
            <person name="Heiman D."/>
            <person name="Howarth C."/>
            <person name="Larson L."/>
            <person name="Lui A."/>
            <person name="MacDonald P.J.P."/>
            <person name="Mehta T."/>
            <person name="Montmayeur A."/>
            <person name="Murphy C."/>
            <person name="Neiman D."/>
            <person name="Pearson M."/>
            <person name="Priest M."/>
            <person name="Roberts A."/>
            <person name="Saif S."/>
            <person name="Shea T."/>
            <person name="Shenoy N."/>
            <person name="Sisk P."/>
            <person name="Stolte C."/>
            <person name="Sykes S."/>
            <person name="Yandava C."/>
            <person name="Wortman J."/>
            <person name="Nusbaum C."/>
            <person name="Birren B."/>
        </authorList>
    </citation>
    <scope>NUCLEOTIDE SEQUENCE</scope>
    <source>
        <strain evidence="8">ATCC 64411</strain>
    </source>
</reference>
<evidence type="ECO:0000313" key="9">
    <source>
        <dbReference type="EnsemblFungi" id="MAPG_01176T0"/>
    </source>
</evidence>
<dbReference type="STRING" id="644358.A0A0C4DN04"/>
<dbReference type="PROSITE" id="PS50157">
    <property type="entry name" value="ZINC_FINGER_C2H2_2"/>
    <property type="match status" value="1"/>
</dbReference>
<reference evidence="10" key="1">
    <citation type="submission" date="2010-05" db="EMBL/GenBank/DDBJ databases">
        <title>The genome sequence of Magnaporthe poae strain ATCC 64411.</title>
        <authorList>
            <person name="Ma L.-J."/>
            <person name="Dead R."/>
            <person name="Young S."/>
            <person name="Zeng Q."/>
            <person name="Koehrsen M."/>
            <person name="Alvarado L."/>
            <person name="Berlin A."/>
            <person name="Chapman S.B."/>
            <person name="Chen Z."/>
            <person name="Freedman E."/>
            <person name="Gellesch M."/>
            <person name="Goldberg J."/>
            <person name="Griggs A."/>
            <person name="Gujja S."/>
            <person name="Heilman E.R."/>
            <person name="Heiman D."/>
            <person name="Hepburn T."/>
            <person name="Howarth C."/>
            <person name="Jen D."/>
            <person name="Larson L."/>
            <person name="Mehta T."/>
            <person name="Neiman D."/>
            <person name="Pearson M."/>
            <person name="Roberts A."/>
            <person name="Saif S."/>
            <person name="Shea T."/>
            <person name="Shenoy N."/>
            <person name="Sisk P."/>
            <person name="Stolte C."/>
            <person name="Sykes S."/>
            <person name="Walk T."/>
            <person name="White J."/>
            <person name="Yandava C."/>
            <person name="Haas B."/>
            <person name="Nusbaum C."/>
            <person name="Birren B."/>
        </authorList>
    </citation>
    <scope>NUCLEOTIDE SEQUENCE [LARGE SCALE GENOMIC DNA]</scope>
    <source>
        <strain evidence="10">ATCC 64411 / 73-15</strain>
    </source>
</reference>
<feature type="transmembrane region" description="Helical" evidence="6">
    <location>
        <begin position="467"/>
        <end position="488"/>
    </location>
</feature>
<feature type="transmembrane region" description="Helical" evidence="6">
    <location>
        <begin position="433"/>
        <end position="455"/>
    </location>
</feature>
<gene>
    <name evidence="8" type="ORF">MAPG_01176</name>
</gene>
<evidence type="ECO:0000256" key="6">
    <source>
        <dbReference type="SAM" id="Phobius"/>
    </source>
</evidence>
<comment type="subcellular location">
    <subcellularLocation>
        <location evidence="1">Membrane</location>
        <topology evidence="1">Multi-pass membrane protein</topology>
    </subcellularLocation>
</comment>
<sequence length="507" mass="57656">MDWARDNFGLSDDNLNAVFTYMPRDSIVVQILSGHKFKLEYSSLGSDSQWNDWLSKDLPKLDGKDSGLVLILAKRPGEVPVPHVQNASSNEWARFMESQTLGEKDRVRREHIKALAALGEPKPAPIVPKEDAADAAVDQLMAAAERSARRRGVRTLPFSLDTFKRVAEGMHTHGSIARAISQADVPVFSADRVEMDGKTAWVYNCRSSHAWDSDLALSVTYFPDCGLTFAIFYGCHLSACDEIFRRLARMQSHEAAHPLLLPGIFAELEYSRHKALVDATIIDVESRIFELNTLQQESEQRRLGGVAAVDADKKNIAKRNAWLNTTYLRNGLISWNTQLAKMARHADDINPDSDRFEAPLLKSREQTPERGTVGMETKIRKRIQSIREEYEDWTRDCTMRVDGMAMTTQWAQGEINVEISYDAKRDSQHMRSIALLTMVFLPGTFLASVFSMSFFDWKEGASVSSYIWIYFVIAIFMTLLVIGLWWYWIVYRPSKIHTWEEVEGEDV</sequence>
<dbReference type="AlphaFoldDB" id="A0A0C4DN04"/>
<evidence type="ECO:0000256" key="5">
    <source>
        <dbReference type="PROSITE-ProRule" id="PRU00042"/>
    </source>
</evidence>
<dbReference type="EMBL" id="GL876966">
    <property type="protein sequence ID" value="KLU82099.1"/>
    <property type="molecule type" value="Genomic_DNA"/>
</dbReference>
<dbReference type="InterPro" id="IPR045863">
    <property type="entry name" value="CorA_TM1_TM2"/>
</dbReference>
<keyword evidence="5" id="KW-0863">Zinc-finger</keyword>
<evidence type="ECO:0000256" key="1">
    <source>
        <dbReference type="ARBA" id="ARBA00004141"/>
    </source>
</evidence>
<keyword evidence="3 6" id="KW-1133">Transmembrane helix</keyword>
<dbReference type="Gene3D" id="1.20.58.340">
    <property type="entry name" value="Magnesium transport protein CorA, transmembrane region"/>
    <property type="match status" value="1"/>
</dbReference>
<evidence type="ECO:0000259" key="7">
    <source>
        <dbReference type="PROSITE" id="PS50157"/>
    </source>
</evidence>
<evidence type="ECO:0000256" key="2">
    <source>
        <dbReference type="ARBA" id="ARBA00022692"/>
    </source>
</evidence>